<dbReference type="PIRSF" id="PIRSF002741">
    <property type="entry name" value="MppA"/>
    <property type="match status" value="1"/>
</dbReference>
<evidence type="ECO:0000259" key="5">
    <source>
        <dbReference type="Pfam" id="PF00496"/>
    </source>
</evidence>
<dbReference type="InterPro" id="IPR039424">
    <property type="entry name" value="SBP_5"/>
</dbReference>
<dbReference type="PROSITE" id="PS51257">
    <property type="entry name" value="PROKAR_LIPOPROTEIN"/>
    <property type="match status" value="1"/>
</dbReference>
<dbReference type="InterPro" id="IPR030678">
    <property type="entry name" value="Peptide/Ni-bd"/>
</dbReference>
<evidence type="ECO:0000256" key="4">
    <source>
        <dbReference type="SAM" id="SignalP"/>
    </source>
</evidence>
<dbReference type="EMBL" id="BJYY01000018">
    <property type="protein sequence ID" value="GEO35203.1"/>
    <property type="molecule type" value="Genomic_DNA"/>
</dbReference>
<dbReference type="SUPFAM" id="SSF53850">
    <property type="entry name" value="Periplasmic binding protein-like II"/>
    <property type="match status" value="1"/>
</dbReference>
<dbReference type="AlphaFoldDB" id="A0A512DFD5"/>
<sequence length="554" mass="59351">MRVGGASVALALALTACAASERDSGGDDATDAATSEGPDSFIFAASGDPAGLDPALANDGETFRVARQIFEGLVGTEPGTPDPAPLLAESWEISDDGLTYTFALKEGVTFHDGTPFNADAVCFNFERWDNFTGILQSDSLAYYYAKVNGGFATSDVETLNGTGKYDSCEAPDDATAVIHLKSPLPELISALSLPALSMQSPAALEEFAADEVGGDAEAPVLTEYATSHPTGTGPYQFEGWTRDQEVTLTAYDDYWGEQGQIRRIVFPIISDPTARRQALQAGDIDGYDLVGPADVAALEEAGFEIVNRDPFNILYLAMNQANPDLAIPEVRQAIAHAINKEALVASTLPEGTEIATNFVPPSVAGWSDEVATYDYDPQAARDLLASVGKSNLTIDFNYPTNVSRPYMPSPEQTFQAIAADLEEVGITVNAVPDVWNPDYLDKIQGTSAHGLHLLGWTGDYNDTYNFIGVFFGAPSNEWGFNDPAIFQAVNDARYKTSQDEQVAAYEAANELLLEKLPGVPLAHPVPSLAFRPEVKNYPASPVQDEVYNVVTIDG</sequence>
<comment type="caution">
    <text evidence="6">The sequence shown here is derived from an EMBL/GenBank/DDBJ whole genome shotgun (WGS) entry which is preliminary data.</text>
</comment>
<feature type="domain" description="Solute-binding protein family 5" evidence="5">
    <location>
        <begin position="83"/>
        <end position="474"/>
    </location>
</feature>
<dbReference type="PANTHER" id="PTHR30290:SF9">
    <property type="entry name" value="OLIGOPEPTIDE-BINDING PROTEIN APPA"/>
    <property type="match status" value="1"/>
</dbReference>
<comment type="similarity">
    <text evidence="1">Belongs to the bacterial solute-binding protein 5 family.</text>
</comment>
<keyword evidence="2" id="KW-0813">Transport</keyword>
<reference evidence="6 7" key="1">
    <citation type="submission" date="2019-07" db="EMBL/GenBank/DDBJ databases">
        <title>Whole genome shotgun sequence of Cellulomonas aerilata NBRC 106308.</title>
        <authorList>
            <person name="Hosoyama A."/>
            <person name="Uohara A."/>
            <person name="Ohji S."/>
            <person name="Ichikawa N."/>
        </authorList>
    </citation>
    <scope>NUCLEOTIDE SEQUENCE [LARGE SCALE GENOMIC DNA]</scope>
    <source>
        <strain evidence="6 7">NBRC 106308</strain>
    </source>
</reference>
<evidence type="ECO:0000313" key="7">
    <source>
        <dbReference type="Proteomes" id="UP000321181"/>
    </source>
</evidence>
<dbReference type="GO" id="GO:0043190">
    <property type="term" value="C:ATP-binding cassette (ABC) transporter complex"/>
    <property type="evidence" value="ECO:0007669"/>
    <property type="project" value="InterPro"/>
</dbReference>
<dbReference type="CDD" id="cd08493">
    <property type="entry name" value="PBP2_DppA_like"/>
    <property type="match status" value="1"/>
</dbReference>
<dbReference type="Proteomes" id="UP000321181">
    <property type="component" value="Unassembled WGS sequence"/>
</dbReference>
<feature type="signal peptide" evidence="4">
    <location>
        <begin position="1"/>
        <end position="18"/>
    </location>
</feature>
<dbReference type="Pfam" id="PF00496">
    <property type="entry name" value="SBP_bac_5"/>
    <property type="match status" value="1"/>
</dbReference>
<evidence type="ECO:0000256" key="2">
    <source>
        <dbReference type="ARBA" id="ARBA00022448"/>
    </source>
</evidence>
<accession>A0A512DFD5</accession>
<protein>
    <submittedName>
        <fullName evidence="6">ABC transporter substrate-binding protein</fullName>
    </submittedName>
</protein>
<dbReference type="GO" id="GO:1904680">
    <property type="term" value="F:peptide transmembrane transporter activity"/>
    <property type="evidence" value="ECO:0007669"/>
    <property type="project" value="TreeGrafter"/>
</dbReference>
<dbReference type="Gene3D" id="3.40.190.10">
    <property type="entry name" value="Periplasmic binding protein-like II"/>
    <property type="match status" value="1"/>
</dbReference>
<gene>
    <name evidence="6" type="ORF">CAE01nite_29280</name>
</gene>
<evidence type="ECO:0000256" key="1">
    <source>
        <dbReference type="ARBA" id="ARBA00005695"/>
    </source>
</evidence>
<keyword evidence="7" id="KW-1185">Reference proteome</keyword>
<name>A0A512DFD5_9CELL</name>
<organism evidence="6 7">
    <name type="scientific">Cellulomonas aerilata</name>
    <dbReference type="NCBI Taxonomy" id="515326"/>
    <lineage>
        <taxon>Bacteria</taxon>
        <taxon>Bacillati</taxon>
        <taxon>Actinomycetota</taxon>
        <taxon>Actinomycetes</taxon>
        <taxon>Micrococcales</taxon>
        <taxon>Cellulomonadaceae</taxon>
        <taxon>Cellulomonas</taxon>
    </lineage>
</organism>
<proteinExistence type="inferred from homology"/>
<dbReference type="Gene3D" id="3.10.105.10">
    <property type="entry name" value="Dipeptide-binding Protein, Domain 3"/>
    <property type="match status" value="1"/>
</dbReference>
<dbReference type="Gene3D" id="3.90.76.10">
    <property type="entry name" value="Dipeptide-binding Protein, Domain 1"/>
    <property type="match status" value="1"/>
</dbReference>
<feature type="chain" id="PRO_5021949720" evidence="4">
    <location>
        <begin position="19"/>
        <end position="554"/>
    </location>
</feature>
<evidence type="ECO:0000313" key="6">
    <source>
        <dbReference type="EMBL" id="GEO35203.1"/>
    </source>
</evidence>
<dbReference type="GO" id="GO:0042597">
    <property type="term" value="C:periplasmic space"/>
    <property type="evidence" value="ECO:0007669"/>
    <property type="project" value="UniProtKB-ARBA"/>
</dbReference>
<dbReference type="GO" id="GO:0015833">
    <property type="term" value="P:peptide transport"/>
    <property type="evidence" value="ECO:0007669"/>
    <property type="project" value="TreeGrafter"/>
</dbReference>
<dbReference type="PANTHER" id="PTHR30290">
    <property type="entry name" value="PERIPLASMIC BINDING COMPONENT OF ABC TRANSPORTER"/>
    <property type="match status" value="1"/>
</dbReference>
<evidence type="ECO:0000256" key="3">
    <source>
        <dbReference type="ARBA" id="ARBA00022729"/>
    </source>
</evidence>
<dbReference type="InterPro" id="IPR000914">
    <property type="entry name" value="SBP_5_dom"/>
</dbReference>
<keyword evidence="3 4" id="KW-0732">Signal</keyword>